<feature type="transmembrane region" description="Helical" evidence="1">
    <location>
        <begin position="403"/>
        <end position="420"/>
    </location>
</feature>
<dbReference type="AlphaFoldDB" id="S7WB20"/>
<feature type="transmembrane region" description="Helical" evidence="1">
    <location>
        <begin position="47"/>
        <end position="66"/>
    </location>
</feature>
<organism evidence="2 3">
    <name type="scientific">Spraguea lophii (strain 42_110)</name>
    <name type="common">Microsporidian parasite</name>
    <dbReference type="NCBI Taxonomy" id="1358809"/>
    <lineage>
        <taxon>Eukaryota</taxon>
        <taxon>Fungi</taxon>
        <taxon>Fungi incertae sedis</taxon>
        <taxon>Microsporidia</taxon>
        <taxon>Spragueidae</taxon>
        <taxon>Spraguea</taxon>
    </lineage>
</organism>
<dbReference type="EMBL" id="ATCN01000450">
    <property type="protein sequence ID" value="EPR78997.1"/>
    <property type="molecule type" value="Genomic_DNA"/>
</dbReference>
<dbReference type="OMA" id="TEWENSF"/>
<accession>S7WB20</accession>
<sequence length="535" mass="60922">MIKFNSKYLLGTISSVFLITILTLFDVLSFGSKIVSNNPEETELKNISIALFIYGNIISQLCFNIFTKINTGVISGGIAENYCFTRDIFLTCRNNTKSLEAAYTNFMMSLIIMTLLFSGFSALLNIFNLENYIKNLPEPAVVGCSIYIGYAMFYLTGYAEVDYKVYKSVIFVVTALLLTILLFLMTEYISTSTFSLPATCLAFTIVFYFIAYFMHGKNTMDVLREKKWLSEPDNTFLLPNIIFKYFKPSEISYKVIWKCSLNIISIALYSLIHISINLPTIHSRTKIDYNFSNELKTQALSNLFCSIIGQPAYTIASYSVIFIKNGGTKLTPFILCFTFILIPLIGPSFTGYVPIAMKAALPALVGLYFIIPSLISVITDCSFIEFGILCIVFLVVWRWEQPVAGLFTGVLCCFIYSYLFPKKKNTNTIEILKDKKNVKSYSKALSFLETAELTEWENSFSDEILILDLYNCNMIDWKASIVIKDIIDRNRNNIILIGRPYGFNNYDSLNQDNLHKVDNYEEMTTVIEQLKNLKI</sequence>
<feature type="transmembrane region" description="Helical" evidence="1">
    <location>
        <begin position="255"/>
        <end position="276"/>
    </location>
</feature>
<feature type="transmembrane region" description="Helical" evidence="1">
    <location>
        <begin position="139"/>
        <end position="157"/>
    </location>
</feature>
<evidence type="ECO:0000313" key="3">
    <source>
        <dbReference type="Proteomes" id="UP000014978"/>
    </source>
</evidence>
<comment type="caution">
    <text evidence="2">The sequence shown here is derived from an EMBL/GenBank/DDBJ whole genome shotgun (WGS) entry which is preliminary data.</text>
</comment>
<dbReference type="InParanoid" id="S7WB20"/>
<name>S7WB20_SPRLO</name>
<protein>
    <submittedName>
        <fullName evidence="2">Sulfate transporter protein</fullName>
    </submittedName>
</protein>
<proteinExistence type="predicted"/>
<evidence type="ECO:0000313" key="2">
    <source>
        <dbReference type="EMBL" id="EPR78997.1"/>
    </source>
</evidence>
<keyword evidence="1" id="KW-0472">Membrane</keyword>
<keyword evidence="1" id="KW-1133">Transmembrane helix</keyword>
<keyword evidence="3" id="KW-1185">Reference proteome</keyword>
<dbReference type="VEuPathDB" id="MicrosporidiaDB:SLOPH_1883"/>
<dbReference type="PANTHER" id="PTHR43310">
    <property type="entry name" value="SULFATE TRANSPORTER YBAR-RELATED"/>
    <property type="match status" value="1"/>
</dbReference>
<feature type="transmembrane region" description="Helical" evidence="1">
    <location>
        <begin position="106"/>
        <end position="127"/>
    </location>
</feature>
<feature type="transmembrane region" description="Helical" evidence="1">
    <location>
        <begin position="330"/>
        <end position="346"/>
    </location>
</feature>
<dbReference type="OrthoDB" id="2190497at2759"/>
<feature type="transmembrane region" description="Helical" evidence="1">
    <location>
        <begin position="352"/>
        <end position="370"/>
    </location>
</feature>
<evidence type="ECO:0000256" key="1">
    <source>
        <dbReference type="SAM" id="Phobius"/>
    </source>
</evidence>
<keyword evidence="1" id="KW-0812">Transmembrane</keyword>
<feature type="transmembrane region" description="Helical" evidence="1">
    <location>
        <begin position="299"/>
        <end position="323"/>
    </location>
</feature>
<gene>
    <name evidence="2" type="ORF">SLOPH_1883</name>
</gene>
<feature type="transmembrane region" description="Helical" evidence="1">
    <location>
        <begin position="195"/>
        <end position="214"/>
    </location>
</feature>
<dbReference type="Proteomes" id="UP000014978">
    <property type="component" value="Unassembled WGS sequence"/>
</dbReference>
<reference evidence="3" key="1">
    <citation type="journal article" date="2013" name="PLoS Genet.">
        <title>The genome of Spraguea lophii and the basis of host-microsporidian interactions.</title>
        <authorList>
            <person name="Campbell S.E."/>
            <person name="Williams T.A."/>
            <person name="Yousuf A."/>
            <person name="Soanes D.M."/>
            <person name="Paszkiewicz K.H."/>
            <person name="Williams B.A.P."/>
        </authorList>
    </citation>
    <scope>NUCLEOTIDE SEQUENCE [LARGE SCALE GENOMIC DNA]</scope>
    <source>
        <strain evidence="3">42_110</strain>
    </source>
</reference>
<feature type="transmembrane region" description="Helical" evidence="1">
    <location>
        <begin position="169"/>
        <end position="189"/>
    </location>
</feature>
<dbReference type="STRING" id="1358809.S7WB20"/>
<dbReference type="InterPro" id="IPR052706">
    <property type="entry name" value="Membrane-Transporter-like"/>
</dbReference>
<feature type="transmembrane region" description="Helical" evidence="1">
    <location>
        <begin position="377"/>
        <end position="397"/>
    </location>
</feature>
<dbReference type="PANTHER" id="PTHR43310:SF4">
    <property type="entry name" value="AFR304WP"/>
    <property type="match status" value="1"/>
</dbReference>
<dbReference type="HOGENOM" id="CLU_036921_0_0_1"/>